<keyword evidence="10" id="KW-1185">Reference proteome</keyword>
<feature type="transmembrane region" description="Helical" evidence="8">
    <location>
        <begin position="51"/>
        <end position="69"/>
    </location>
</feature>
<organism evidence="9 10">
    <name type="scientific">Rubripirellula reticaptiva</name>
    <dbReference type="NCBI Taxonomy" id="2528013"/>
    <lineage>
        <taxon>Bacteria</taxon>
        <taxon>Pseudomonadati</taxon>
        <taxon>Planctomycetota</taxon>
        <taxon>Planctomycetia</taxon>
        <taxon>Pirellulales</taxon>
        <taxon>Pirellulaceae</taxon>
        <taxon>Rubripirellula</taxon>
    </lineage>
</organism>
<dbReference type="NCBIfam" id="TIGR04178">
    <property type="entry name" value="exo_archaeo"/>
    <property type="match status" value="1"/>
</dbReference>
<comment type="caution">
    <text evidence="9">The sequence shown here is derived from an EMBL/GenBank/DDBJ whole genome shotgun (WGS) entry which is preliminary data.</text>
</comment>
<evidence type="ECO:0000256" key="5">
    <source>
        <dbReference type="ARBA" id="ARBA00022801"/>
    </source>
</evidence>
<evidence type="ECO:0000313" key="9">
    <source>
        <dbReference type="EMBL" id="TWU55204.1"/>
    </source>
</evidence>
<evidence type="ECO:0000256" key="2">
    <source>
        <dbReference type="ARBA" id="ARBA00022475"/>
    </source>
</evidence>
<evidence type="ECO:0000256" key="1">
    <source>
        <dbReference type="ARBA" id="ARBA00004651"/>
    </source>
</evidence>
<dbReference type="GO" id="GO:0008233">
    <property type="term" value="F:peptidase activity"/>
    <property type="evidence" value="ECO:0007669"/>
    <property type="project" value="UniProtKB-KW"/>
</dbReference>
<feature type="transmembrane region" description="Helical" evidence="8">
    <location>
        <begin position="373"/>
        <end position="392"/>
    </location>
</feature>
<keyword evidence="7 8" id="KW-0472">Membrane</keyword>
<keyword evidence="4 8" id="KW-0812">Transmembrane</keyword>
<dbReference type="OrthoDB" id="292749at2"/>
<dbReference type="Proteomes" id="UP000317977">
    <property type="component" value="Unassembled WGS sequence"/>
</dbReference>
<keyword evidence="2" id="KW-1003">Cell membrane</keyword>
<feature type="transmembrane region" description="Helical" evidence="8">
    <location>
        <begin position="254"/>
        <end position="276"/>
    </location>
</feature>
<feature type="transmembrane region" description="Helical" evidence="8">
    <location>
        <begin position="226"/>
        <end position="248"/>
    </location>
</feature>
<evidence type="ECO:0000256" key="8">
    <source>
        <dbReference type="SAM" id="Phobius"/>
    </source>
</evidence>
<name>A0A5C6F3U1_9BACT</name>
<feature type="transmembrane region" description="Helical" evidence="8">
    <location>
        <begin position="196"/>
        <end position="214"/>
    </location>
</feature>
<dbReference type="AlphaFoldDB" id="A0A5C6F3U1"/>
<dbReference type="RefSeq" id="WP_146533439.1">
    <property type="nucleotide sequence ID" value="NZ_SJPX01000002.1"/>
</dbReference>
<feature type="transmembrane region" description="Helical" evidence="8">
    <location>
        <begin position="81"/>
        <end position="101"/>
    </location>
</feature>
<dbReference type="Pfam" id="PF09721">
    <property type="entry name" value="Exosortase_EpsH"/>
    <property type="match status" value="1"/>
</dbReference>
<dbReference type="GO" id="GO:0006508">
    <property type="term" value="P:proteolysis"/>
    <property type="evidence" value="ECO:0007669"/>
    <property type="project" value="UniProtKB-KW"/>
</dbReference>
<dbReference type="EMBL" id="SJPX01000002">
    <property type="protein sequence ID" value="TWU55204.1"/>
    <property type="molecule type" value="Genomic_DNA"/>
</dbReference>
<evidence type="ECO:0000256" key="3">
    <source>
        <dbReference type="ARBA" id="ARBA00022670"/>
    </source>
</evidence>
<dbReference type="InterPro" id="IPR026392">
    <property type="entry name" value="Exo/Archaeosortase_dom"/>
</dbReference>
<sequence>MTENSPMADASPRLDATTIRPAVWGLVALTLLAFAPLWWTYFTWTWRDGHYQYFPLLILMIGVLAKMRWPAAVEAATWPRTSVLMTGAGVIVVLVLAAHLLNSPWVGIVATALASCVLTYGLVGSGGLWVMAPVLALWLLAIPLPMNYDDTLIFKMQFFASQLASLLLDGAGIRHLREGVVLITEKSQYMTEEACSGVRSLFSSLAVVAVYAVVSHHRLVRTCFNLVQTVFWVLIGNAIRVAACVVLADNVSPWYASGAGHEMLSMVVFAFILGMVASTDQIVGVFCQRQLGIAWFDEGDDEIHVEDGGEMVARSGLRLPSLRRPEVMGSDGEMKESRAERLARARGFHGTDSMGDDGLEQAGGLLGGLSRKALIAIGALLLPIIGLGWFAAMRDPDQGIVSMDQMPRLAASTETDLPADLAGWSRSGFQHVERVKNGLQAPDSYTWGFQRDGVRAVLSVDCPWAEWHNLNVCYVNVGWVTSPDYFVESPTDVPFNNLSFSELTMSKRDGSSGYVMFTVVDRNRSEMRDLDWRESLLQPVQAVEILVDSVSRRFGFGGPILPNLPGSTIQLYSDRSGSYTDEQIASLQALFFAARKELLDGPRWAGAAR</sequence>
<accession>A0A5C6F3U1</accession>
<keyword evidence="6 8" id="KW-1133">Transmembrane helix</keyword>
<feature type="transmembrane region" description="Helical" evidence="8">
    <location>
        <begin position="21"/>
        <end position="39"/>
    </location>
</feature>
<feature type="transmembrane region" description="Helical" evidence="8">
    <location>
        <begin position="107"/>
        <end position="140"/>
    </location>
</feature>
<evidence type="ECO:0000256" key="4">
    <source>
        <dbReference type="ARBA" id="ARBA00022692"/>
    </source>
</evidence>
<dbReference type="NCBIfam" id="NF033780">
    <property type="entry name" value="exosort_XrtU_C"/>
    <property type="match status" value="1"/>
</dbReference>
<evidence type="ECO:0000313" key="10">
    <source>
        <dbReference type="Proteomes" id="UP000317977"/>
    </source>
</evidence>
<comment type="subcellular location">
    <subcellularLocation>
        <location evidence="1">Cell membrane</location>
        <topology evidence="1">Multi-pass membrane protein</topology>
    </subcellularLocation>
</comment>
<gene>
    <name evidence="9" type="ORF">Poly59_15010</name>
</gene>
<evidence type="ECO:0000256" key="7">
    <source>
        <dbReference type="ARBA" id="ARBA00023136"/>
    </source>
</evidence>
<dbReference type="InterPro" id="IPR019127">
    <property type="entry name" value="Exosortase"/>
</dbReference>
<evidence type="ECO:0000256" key="6">
    <source>
        <dbReference type="ARBA" id="ARBA00022989"/>
    </source>
</evidence>
<keyword evidence="5" id="KW-0378">Hydrolase</keyword>
<dbReference type="GO" id="GO:0005886">
    <property type="term" value="C:plasma membrane"/>
    <property type="evidence" value="ECO:0007669"/>
    <property type="project" value="UniProtKB-SubCell"/>
</dbReference>
<protein>
    <submittedName>
        <fullName evidence="9">Transmembrane exosortase</fullName>
    </submittedName>
</protein>
<reference evidence="9 10" key="1">
    <citation type="submission" date="2019-02" db="EMBL/GenBank/DDBJ databases">
        <title>Deep-cultivation of Planctomycetes and their phenomic and genomic characterization uncovers novel biology.</title>
        <authorList>
            <person name="Wiegand S."/>
            <person name="Jogler M."/>
            <person name="Boedeker C."/>
            <person name="Pinto D."/>
            <person name="Vollmers J."/>
            <person name="Rivas-Marin E."/>
            <person name="Kohn T."/>
            <person name="Peeters S.H."/>
            <person name="Heuer A."/>
            <person name="Rast P."/>
            <person name="Oberbeckmann S."/>
            <person name="Bunk B."/>
            <person name="Jeske O."/>
            <person name="Meyerdierks A."/>
            <person name="Storesund J.E."/>
            <person name="Kallscheuer N."/>
            <person name="Luecker S."/>
            <person name="Lage O.M."/>
            <person name="Pohl T."/>
            <person name="Merkel B.J."/>
            <person name="Hornburger P."/>
            <person name="Mueller R.-W."/>
            <person name="Bruemmer F."/>
            <person name="Labrenz M."/>
            <person name="Spormann A.M."/>
            <person name="Op Den Camp H."/>
            <person name="Overmann J."/>
            <person name="Amann R."/>
            <person name="Jetten M.S.M."/>
            <person name="Mascher T."/>
            <person name="Medema M.H."/>
            <person name="Devos D.P."/>
            <person name="Kaster A.-K."/>
            <person name="Ovreas L."/>
            <person name="Rohde M."/>
            <person name="Galperin M.Y."/>
            <person name="Jogler C."/>
        </authorList>
    </citation>
    <scope>NUCLEOTIDE SEQUENCE [LARGE SCALE GENOMIC DNA]</scope>
    <source>
        <strain evidence="9 10">Poly59</strain>
    </source>
</reference>
<proteinExistence type="predicted"/>
<keyword evidence="3" id="KW-0645">Protease</keyword>